<sequence length="42" mass="4356">TVKLFQSGPLDQGNGSDGQGITLFQVLTVLVIQLLSPPSSSI</sequence>
<proteinExistence type="predicted"/>
<comment type="caution">
    <text evidence="1">The sequence shown here is derived from an EMBL/GenBank/DDBJ whole genome shotgun (WGS) entry which is preliminary data.</text>
</comment>
<organism evidence="1 2">
    <name type="scientific">Trifolium medium</name>
    <dbReference type="NCBI Taxonomy" id="97028"/>
    <lineage>
        <taxon>Eukaryota</taxon>
        <taxon>Viridiplantae</taxon>
        <taxon>Streptophyta</taxon>
        <taxon>Embryophyta</taxon>
        <taxon>Tracheophyta</taxon>
        <taxon>Spermatophyta</taxon>
        <taxon>Magnoliopsida</taxon>
        <taxon>eudicotyledons</taxon>
        <taxon>Gunneridae</taxon>
        <taxon>Pentapetalae</taxon>
        <taxon>rosids</taxon>
        <taxon>fabids</taxon>
        <taxon>Fabales</taxon>
        <taxon>Fabaceae</taxon>
        <taxon>Papilionoideae</taxon>
        <taxon>50 kb inversion clade</taxon>
        <taxon>NPAAA clade</taxon>
        <taxon>Hologalegina</taxon>
        <taxon>IRL clade</taxon>
        <taxon>Trifolieae</taxon>
        <taxon>Trifolium</taxon>
    </lineage>
</organism>
<dbReference type="AlphaFoldDB" id="A0A392QCH3"/>
<protein>
    <submittedName>
        <fullName evidence="1">Uncharacterized protein</fullName>
    </submittedName>
</protein>
<keyword evidence="2" id="KW-1185">Reference proteome</keyword>
<name>A0A392QCH3_9FABA</name>
<evidence type="ECO:0000313" key="2">
    <source>
        <dbReference type="Proteomes" id="UP000265520"/>
    </source>
</evidence>
<accession>A0A392QCH3</accession>
<dbReference type="Proteomes" id="UP000265520">
    <property type="component" value="Unassembled WGS sequence"/>
</dbReference>
<reference evidence="1 2" key="1">
    <citation type="journal article" date="2018" name="Front. Plant Sci.">
        <title>Red Clover (Trifolium pratense) and Zigzag Clover (T. medium) - A Picture of Genomic Similarities and Differences.</title>
        <authorList>
            <person name="Dluhosova J."/>
            <person name="Istvanek J."/>
            <person name="Nedelnik J."/>
            <person name="Repkova J."/>
        </authorList>
    </citation>
    <scope>NUCLEOTIDE SEQUENCE [LARGE SCALE GENOMIC DNA]</scope>
    <source>
        <strain evidence="2">cv. 10/8</strain>
        <tissue evidence="1">Leaf</tissue>
    </source>
</reference>
<dbReference type="EMBL" id="LXQA010128162">
    <property type="protein sequence ID" value="MCI22021.1"/>
    <property type="molecule type" value="Genomic_DNA"/>
</dbReference>
<evidence type="ECO:0000313" key="1">
    <source>
        <dbReference type="EMBL" id="MCI22021.1"/>
    </source>
</evidence>
<feature type="non-terminal residue" evidence="1">
    <location>
        <position position="1"/>
    </location>
</feature>